<evidence type="ECO:0000313" key="5">
    <source>
        <dbReference type="Proteomes" id="UP000481087"/>
    </source>
</evidence>
<gene>
    <name evidence="4" type="ORF">GQF01_04615</name>
</gene>
<dbReference type="InterPro" id="IPR008929">
    <property type="entry name" value="Chondroitin_lyas"/>
</dbReference>
<proteinExistence type="predicted"/>
<accession>A0A6L8UWC4</accession>
<dbReference type="Gene3D" id="1.50.10.100">
    <property type="entry name" value="Chondroitin AC/alginate lyase"/>
    <property type="match status" value="1"/>
</dbReference>
<dbReference type="SUPFAM" id="SSF48230">
    <property type="entry name" value="Chondroitin AC/alginate lyase"/>
    <property type="match status" value="1"/>
</dbReference>
<protein>
    <submittedName>
        <fullName evidence="4">Alginate lyase</fullName>
    </submittedName>
</protein>
<dbReference type="Pfam" id="PF05426">
    <property type="entry name" value="Alginate_lyase"/>
    <property type="match status" value="1"/>
</dbReference>
<evidence type="ECO:0000256" key="1">
    <source>
        <dbReference type="ARBA" id="ARBA00022729"/>
    </source>
</evidence>
<feature type="domain" description="Alginate lyase" evidence="3">
    <location>
        <begin position="36"/>
        <end position="315"/>
    </location>
</feature>
<organism evidence="4 5">
    <name type="scientific">Paenibacillus silvestris</name>
    <dbReference type="NCBI Taxonomy" id="2606219"/>
    <lineage>
        <taxon>Bacteria</taxon>
        <taxon>Bacillati</taxon>
        <taxon>Bacillota</taxon>
        <taxon>Bacilli</taxon>
        <taxon>Bacillales</taxon>
        <taxon>Paenibacillaceae</taxon>
        <taxon>Paenibacillus</taxon>
    </lineage>
</organism>
<dbReference type="GO" id="GO:0042597">
    <property type="term" value="C:periplasmic space"/>
    <property type="evidence" value="ECO:0007669"/>
    <property type="project" value="InterPro"/>
</dbReference>
<evidence type="ECO:0000259" key="3">
    <source>
        <dbReference type="Pfam" id="PF05426"/>
    </source>
</evidence>
<dbReference type="GO" id="GO:0016829">
    <property type="term" value="F:lyase activity"/>
    <property type="evidence" value="ECO:0007669"/>
    <property type="project" value="UniProtKB-KW"/>
</dbReference>
<reference evidence="4 5" key="1">
    <citation type="submission" date="2019-12" db="EMBL/GenBank/DDBJ databases">
        <title>Paenibacillus sp. nov. sp. isolated from soil.</title>
        <authorList>
            <person name="Kim J."/>
            <person name="Jeong S.E."/>
            <person name="Jung H.S."/>
            <person name="Jeon C.O."/>
        </authorList>
    </citation>
    <scope>NUCLEOTIDE SEQUENCE [LARGE SCALE GENOMIC DNA]</scope>
    <source>
        <strain evidence="4 5">5J-6</strain>
    </source>
</reference>
<comment type="caution">
    <text evidence="4">The sequence shown here is derived from an EMBL/GenBank/DDBJ whole genome shotgun (WGS) entry which is preliminary data.</text>
</comment>
<dbReference type="Proteomes" id="UP000481087">
    <property type="component" value="Unassembled WGS sequence"/>
</dbReference>
<dbReference type="InterPro" id="IPR008397">
    <property type="entry name" value="Alginate_lyase_dom"/>
</dbReference>
<keyword evidence="5" id="KW-1185">Reference proteome</keyword>
<evidence type="ECO:0000313" key="4">
    <source>
        <dbReference type="EMBL" id="MZQ81409.1"/>
    </source>
</evidence>
<dbReference type="AlphaFoldDB" id="A0A6L8UWC4"/>
<sequence>MKGICQLNKENWGNDLDLKSIIQEAEAARTSPSVHLTEARALQSPGNEHDYYSNGDYWWPNPNTSDGLPYIRRDGESNPDNFHEHRILLRRMRTLVALLTSAYRITGEQPYAAKAVQLLDAFFVNENTRMNPHLLYAQAIPGVSNGRGIGVIDTLHLIDVAAAVHVLKSEYTSLPDQEVLHKVTLWFADYLQWMNEHPQGVEERNEPNNHGICWFVQAAAFAKLTGHQTLLDWCREQYKSRLLVEQMAVDGSFPRELSRTKPYAYSLFTLDNLVTLTHILSTQEDNLWEFQLSDGRGVRKGIHYLLPYLENKQLWPYGADVEYDDDWPVAMSFLLFAGHAYGSERLLTLWRTLDQNPQQAEVRRNMAIRQPLLWL</sequence>
<evidence type="ECO:0000256" key="2">
    <source>
        <dbReference type="ARBA" id="ARBA00023239"/>
    </source>
</evidence>
<dbReference type="EMBL" id="WTUZ01000010">
    <property type="protein sequence ID" value="MZQ81409.1"/>
    <property type="molecule type" value="Genomic_DNA"/>
</dbReference>
<keyword evidence="2 4" id="KW-0456">Lyase</keyword>
<keyword evidence="1" id="KW-0732">Signal</keyword>
<name>A0A6L8UWC4_9BACL</name>
<dbReference type="RefSeq" id="WP_161405694.1">
    <property type="nucleotide sequence ID" value="NZ_WTUZ01000010.1"/>
</dbReference>